<evidence type="ECO:0000313" key="1">
    <source>
        <dbReference type="EMBL" id="JAH87657.1"/>
    </source>
</evidence>
<reference evidence="1" key="2">
    <citation type="journal article" date="2015" name="Fish Shellfish Immunol.">
        <title>Early steps in the European eel (Anguilla anguilla)-Vibrio vulnificus interaction in the gills: Role of the RtxA13 toxin.</title>
        <authorList>
            <person name="Callol A."/>
            <person name="Pajuelo D."/>
            <person name="Ebbesson L."/>
            <person name="Teles M."/>
            <person name="MacKenzie S."/>
            <person name="Amaro C."/>
        </authorList>
    </citation>
    <scope>NUCLEOTIDE SEQUENCE</scope>
</reference>
<dbReference type="EMBL" id="GBXM01020920">
    <property type="protein sequence ID" value="JAH87657.1"/>
    <property type="molecule type" value="Transcribed_RNA"/>
</dbReference>
<name>A0A0E9WBB9_ANGAN</name>
<dbReference type="AlphaFoldDB" id="A0A0E9WBB9"/>
<sequence>MNQLQLITNSFTRQKKWQRVINTHYFHLCILSLF</sequence>
<protein>
    <submittedName>
        <fullName evidence="1">Uncharacterized protein</fullName>
    </submittedName>
</protein>
<reference evidence="1" key="1">
    <citation type="submission" date="2014-11" db="EMBL/GenBank/DDBJ databases">
        <authorList>
            <person name="Amaro Gonzalez C."/>
        </authorList>
    </citation>
    <scope>NUCLEOTIDE SEQUENCE</scope>
</reference>
<proteinExistence type="predicted"/>
<accession>A0A0E9WBB9</accession>
<organism evidence="1">
    <name type="scientific">Anguilla anguilla</name>
    <name type="common">European freshwater eel</name>
    <name type="synonym">Muraena anguilla</name>
    <dbReference type="NCBI Taxonomy" id="7936"/>
    <lineage>
        <taxon>Eukaryota</taxon>
        <taxon>Metazoa</taxon>
        <taxon>Chordata</taxon>
        <taxon>Craniata</taxon>
        <taxon>Vertebrata</taxon>
        <taxon>Euteleostomi</taxon>
        <taxon>Actinopterygii</taxon>
        <taxon>Neopterygii</taxon>
        <taxon>Teleostei</taxon>
        <taxon>Anguilliformes</taxon>
        <taxon>Anguillidae</taxon>
        <taxon>Anguilla</taxon>
    </lineage>
</organism>